<evidence type="ECO:0000256" key="1">
    <source>
        <dbReference type="SAM" id="MobiDB-lite"/>
    </source>
</evidence>
<feature type="compositionally biased region" description="Polar residues" evidence="1">
    <location>
        <begin position="118"/>
        <end position="131"/>
    </location>
</feature>
<dbReference type="EMBL" id="JBHSKI010000013">
    <property type="protein sequence ID" value="MFC5173936.1"/>
    <property type="molecule type" value="Genomic_DNA"/>
</dbReference>
<gene>
    <name evidence="2" type="ORF">ACFPRK_25560</name>
</gene>
<protein>
    <submittedName>
        <fullName evidence="2">Helix-turn-helix domain-containing protein</fullName>
    </submittedName>
</protein>
<dbReference type="RefSeq" id="WP_381824440.1">
    <property type="nucleotide sequence ID" value="NZ_JBHSKI010000013.1"/>
</dbReference>
<sequence length="347" mass="36914">MDTQQITAPPCARPVASRGSAPSSGVIHINVRHAAGFTVIGNHLAQHRGLSLVAVGLAVHIQSLPAGAKIGIKRLAERFPESETRIAAALRELEATGYLHRSRERLADGRIVTRTVSCNQPGADTASTTATPLRRAKRAPVCAPREPDPVPEPAPAPVPQAPQAPRPPEPQPPPAPQPQPRSAPASPMPVPAPQPAPIRVPLPTARTAPPAPLPQPHTLTPELQRTAAAVLADLRRGTPQLSLTEADIHTLTPGVAAWLERDAHPDTIRQALTADLPVPVKHPAKLLRHRITTLLPPPLPGAQDLAPPTRPRAIVIPLQNCDRCDRAFRSRHPGHCRDCRADLSTAA</sequence>
<reference evidence="3" key="1">
    <citation type="journal article" date="2019" name="Int. J. Syst. Evol. Microbiol.">
        <title>The Global Catalogue of Microorganisms (GCM) 10K type strain sequencing project: providing services to taxonomists for standard genome sequencing and annotation.</title>
        <authorList>
            <consortium name="The Broad Institute Genomics Platform"/>
            <consortium name="The Broad Institute Genome Sequencing Center for Infectious Disease"/>
            <person name="Wu L."/>
            <person name="Ma J."/>
        </authorList>
    </citation>
    <scope>NUCLEOTIDE SEQUENCE [LARGE SCALE GENOMIC DNA]</scope>
    <source>
        <strain evidence="3">CGMCC 4.1721</strain>
    </source>
</reference>
<evidence type="ECO:0000313" key="2">
    <source>
        <dbReference type="EMBL" id="MFC5173936.1"/>
    </source>
</evidence>
<evidence type="ECO:0000313" key="3">
    <source>
        <dbReference type="Proteomes" id="UP001596208"/>
    </source>
</evidence>
<proteinExistence type="predicted"/>
<accession>A0ABW0BA34</accession>
<feature type="region of interest" description="Disordered" evidence="1">
    <location>
        <begin position="1"/>
        <end position="20"/>
    </location>
</feature>
<name>A0ABW0BA34_9ACTN</name>
<comment type="caution">
    <text evidence="2">The sequence shown here is derived from an EMBL/GenBank/DDBJ whole genome shotgun (WGS) entry which is preliminary data.</text>
</comment>
<feature type="compositionally biased region" description="Pro residues" evidence="1">
    <location>
        <begin position="150"/>
        <end position="200"/>
    </location>
</feature>
<feature type="region of interest" description="Disordered" evidence="1">
    <location>
        <begin position="118"/>
        <end position="219"/>
    </location>
</feature>
<dbReference type="Proteomes" id="UP001596208">
    <property type="component" value="Unassembled WGS sequence"/>
</dbReference>
<organism evidence="2 3">
    <name type="scientific">Streptomyces mutomycini</name>
    <dbReference type="NCBI Taxonomy" id="284036"/>
    <lineage>
        <taxon>Bacteria</taxon>
        <taxon>Bacillati</taxon>
        <taxon>Actinomycetota</taxon>
        <taxon>Actinomycetes</taxon>
        <taxon>Kitasatosporales</taxon>
        <taxon>Streptomycetaceae</taxon>
        <taxon>Streptomyces</taxon>
    </lineage>
</organism>
<keyword evidence="3" id="KW-1185">Reference proteome</keyword>
<dbReference type="PRINTS" id="PR01217">
    <property type="entry name" value="PRICHEXTENSN"/>
</dbReference>